<protein>
    <submittedName>
        <fullName evidence="2">Uncharacterized protein</fullName>
    </submittedName>
</protein>
<evidence type="ECO:0000256" key="1">
    <source>
        <dbReference type="SAM" id="MobiDB-lite"/>
    </source>
</evidence>
<dbReference type="EMBL" id="SDIL01000027">
    <property type="protein sequence ID" value="RXK39803.1"/>
    <property type="molecule type" value="Genomic_DNA"/>
</dbReference>
<feature type="region of interest" description="Disordered" evidence="1">
    <location>
        <begin position="160"/>
        <end position="231"/>
    </location>
</feature>
<evidence type="ECO:0000313" key="2">
    <source>
        <dbReference type="EMBL" id="RXK39803.1"/>
    </source>
</evidence>
<keyword evidence="3" id="KW-1185">Reference proteome</keyword>
<comment type="caution">
    <text evidence="2">The sequence shown here is derived from an EMBL/GenBank/DDBJ whole genome shotgun (WGS) entry which is preliminary data.</text>
</comment>
<name>A0A4Q1BPK0_TREME</name>
<dbReference type="InParanoid" id="A0A4Q1BPK0"/>
<dbReference type="VEuPathDB" id="FungiDB:TREMEDRAFT_65833"/>
<organism evidence="2 3">
    <name type="scientific">Tremella mesenterica</name>
    <name type="common">Jelly fungus</name>
    <dbReference type="NCBI Taxonomy" id="5217"/>
    <lineage>
        <taxon>Eukaryota</taxon>
        <taxon>Fungi</taxon>
        <taxon>Dikarya</taxon>
        <taxon>Basidiomycota</taxon>
        <taxon>Agaricomycotina</taxon>
        <taxon>Tremellomycetes</taxon>
        <taxon>Tremellales</taxon>
        <taxon>Tremellaceae</taxon>
        <taxon>Tremella</taxon>
    </lineage>
</organism>
<gene>
    <name evidence="2" type="ORF">M231_02996</name>
</gene>
<reference evidence="2 3" key="1">
    <citation type="submission" date="2016-06" db="EMBL/GenBank/DDBJ databases">
        <title>Evolution of pathogenesis and genome organization in the Tremellales.</title>
        <authorList>
            <person name="Cuomo C."/>
            <person name="Litvintseva A."/>
            <person name="Heitman J."/>
            <person name="Chen Y."/>
            <person name="Sun S."/>
            <person name="Springer D."/>
            <person name="Dromer F."/>
            <person name="Young S."/>
            <person name="Zeng Q."/>
            <person name="Chapman S."/>
            <person name="Gujja S."/>
            <person name="Saif S."/>
            <person name="Birren B."/>
        </authorList>
    </citation>
    <scope>NUCLEOTIDE SEQUENCE [LARGE SCALE GENOMIC DNA]</scope>
    <source>
        <strain evidence="2 3">ATCC 28783</strain>
    </source>
</reference>
<proteinExistence type="predicted"/>
<feature type="compositionally biased region" description="Acidic residues" evidence="1">
    <location>
        <begin position="171"/>
        <end position="231"/>
    </location>
</feature>
<dbReference type="AlphaFoldDB" id="A0A4Q1BPK0"/>
<accession>A0A4Q1BPK0</accession>
<evidence type="ECO:0000313" key="3">
    <source>
        <dbReference type="Proteomes" id="UP000289152"/>
    </source>
</evidence>
<dbReference type="Proteomes" id="UP000289152">
    <property type="component" value="Unassembled WGS sequence"/>
</dbReference>
<sequence>MPSSLLKPHPSLPFFPKEILLFIVQELEMSSSRATLASLALTSKNSYDLVIPYLYRTYTLSLPLVTQHSPSDFNPNLPARFPHLPHYSFLPTWLYQLVICGNIPVRMTMALRCVETLVVYVEELGDGMSINLPETHWEGTVMPKLDRIVVAYRPDIFLEEDEGDIHGGVEGEGEEENHEEDEEDEEDEKDEENAEDAEDAEDEQDDEDEDDEEDEDDDEDEEQGYDSEDYDCLPLSQVIPLFGKPKHLCIRYPLIPSGHLTLPRLPILPSDQETCSDFHSNSFEHLSNLHGIDTLESLTFHDCSIQPFDTNIYIPHDEMLNIRIGFTKQVNPLSVQNDDDNPANVEKHRQEVTRYMIKRIRHVVECLELIFGDPYLFDGVTEDVSKYDNLFIIIFNPLGHLSPLGPYADKFPRFSDEVFFEIAVMRQFIERNDDSDAQFRQHIDGFLARVRFVKDDDQIFEEPCEACGGPV</sequence>